<dbReference type="PROSITE" id="PS50292">
    <property type="entry name" value="PEROXIDASE_3"/>
    <property type="match status" value="1"/>
</dbReference>
<dbReference type="InterPro" id="IPR019791">
    <property type="entry name" value="Haem_peroxidase_animal"/>
</dbReference>
<evidence type="ECO:0000313" key="5">
    <source>
        <dbReference type="EMBL" id="TDP81688.1"/>
    </source>
</evidence>
<comment type="caution">
    <text evidence="5">The sequence shown here is derived from an EMBL/GenBank/DDBJ whole genome shotgun (WGS) entry which is preliminary data.</text>
</comment>
<dbReference type="GO" id="GO:0020037">
    <property type="term" value="F:heme binding"/>
    <property type="evidence" value="ECO:0007669"/>
    <property type="project" value="InterPro"/>
</dbReference>
<dbReference type="AlphaFoldDB" id="A0A4V3CVA3"/>
<name>A0A4V3CVA3_9BURK</name>
<dbReference type="PANTHER" id="PTHR11475">
    <property type="entry name" value="OXIDASE/PEROXIDASE"/>
    <property type="match status" value="1"/>
</dbReference>
<dbReference type="OrthoDB" id="9765610at2"/>
<evidence type="ECO:0000256" key="2">
    <source>
        <dbReference type="ARBA" id="ARBA00022525"/>
    </source>
</evidence>
<dbReference type="Gene3D" id="1.10.640.10">
    <property type="entry name" value="Haem peroxidase domain superfamily, animal type"/>
    <property type="match status" value="1"/>
</dbReference>
<protein>
    <submittedName>
        <fullName evidence="5">Heme peroxidase</fullName>
    </submittedName>
</protein>
<dbReference type="RefSeq" id="WP_133609843.1">
    <property type="nucleotide sequence ID" value="NZ_SNXW01000007.1"/>
</dbReference>
<dbReference type="EMBL" id="SNXW01000007">
    <property type="protein sequence ID" value="TDP81688.1"/>
    <property type="molecule type" value="Genomic_DNA"/>
</dbReference>
<gene>
    <name evidence="5" type="ORF">EV672_107119</name>
</gene>
<sequence length="565" mass="60798">MTRKPTIAPLLAATLTLALAQAAQAQTLDATSTSTGTTATTIDSSSTLQSVSIDPNVAALRQATNTFSRMFRNLPPFALQSDSVRTAMKQLGAAGGVLDAKDVLTDPIQSITNPAVFSPNNADNPNMTAGVTFFGQFLDHDITLDKNSPLNQNASPSRTINFRTAAFDLDSVYGNGPAGSPELYQTVNGRIKFKLERIPGAEAVSRNGAPRYDLPRKADGAAIVAEGRNDENVILSQFQVAMLRFHNAVTDHLASQPGNAGAKPAALFAAARRYVTWHYQWIVVNEFLPQTIGQDRVNNILTNGTRFFNAQDPANQYLAADGSRNILLPIEFSVAAYRFGHSQVRPSYRLNFGPTGGAPFFAFIFDDNLDPTDPDPADLRGAKRAPRRFVDWQTFFNFGDGNFRPNKRIDSHLSTPLMILPGAKAPSPGLPADGLQSLASRNLVRHVNFGLPSGQAIATRMGVTALTPAELPELASYVVDGGVRLDQSTPLWYYILKEAEVKESGLRMGDVGGNIVGEVFVGLLKADPASYLSVRPGWKPTLPSATPGTFKLTDLLKFAGAVPPL</sequence>
<feature type="signal peptide" evidence="4">
    <location>
        <begin position="1"/>
        <end position="25"/>
    </location>
</feature>
<dbReference type="InterPro" id="IPR010255">
    <property type="entry name" value="Haem_peroxidase_sf"/>
</dbReference>
<keyword evidence="5" id="KW-0575">Peroxidase</keyword>
<reference evidence="5 6" key="1">
    <citation type="submission" date="2019-03" db="EMBL/GenBank/DDBJ databases">
        <title>Genomic Encyclopedia of Type Strains, Phase IV (KMG-IV): sequencing the most valuable type-strain genomes for metagenomic binning, comparative biology and taxonomic classification.</title>
        <authorList>
            <person name="Goeker M."/>
        </authorList>
    </citation>
    <scope>NUCLEOTIDE SEQUENCE [LARGE SCALE GENOMIC DNA]</scope>
    <source>
        <strain evidence="5 6">DSM 11901</strain>
    </source>
</reference>
<organism evidence="5 6">
    <name type="scientific">Aquabacterium commune</name>
    <dbReference type="NCBI Taxonomy" id="70586"/>
    <lineage>
        <taxon>Bacteria</taxon>
        <taxon>Pseudomonadati</taxon>
        <taxon>Pseudomonadota</taxon>
        <taxon>Betaproteobacteria</taxon>
        <taxon>Burkholderiales</taxon>
        <taxon>Aquabacterium</taxon>
    </lineage>
</organism>
<dbReference type="CDD" id="cd09819">
    <property type="entry name" value="An_peroxidase_bacterial_1"/>
    <property type="match status" value="1"/>
</dbReference>
<keyword evidence="5" id="KW-0560">Oxidoreductase</keyword>
<dbReference type="GO" id="GO:0004601">
    <property type="term" value="F:peroxidase activity"/>
    <property type="evidence" value="ECO:0007669"/>
    <property type="project" value="UniProtKB-KW"/>
</dbReference>
<evidence type="ECO:0000256" key="3">
    <source>
        <dbReference type="ARBA" id="ARBA00023180"/>
    </source>
</evidence>
<keyword evidence="2" id="KW-0964">Secreted</keyword>
<proteinExistence type="predicted"/>
<dbReference type="Pfam" id="PF03098">
    <property type="entry name" value="An_peroxidase"/>
    <property type="match status" value="1"/>
</dbReference>
<keyword evidence="6" id="KW-1185">Reference proteome</keyword>
<keyword evidence="4" id="KW-0732">Signal</keyword>
<evidence type="ECO:0000313" key="6">
    <source>
        <dbReference type="Proteomes" id="UP000294593"/>
    </source>
</evidence>
<dbReference type="GO" id="GO:0006979">
    <property type="term" value="P:response to oxidative stress"/>
    <property type="evidence" value="ECO:0007669"/>
    <property type="project" value="InterPro"/>
</dbReference>
<evidence type="ECO:0000256" key="1">
    <source>
        <dbReference type="ARBA" id="ARBA00004613"/>
    </source>
</evidence>
<dbReference type="InterPro" id="IPR037120">
    <property type="entry name" value="Haem_peroxidase_sf_animal"/>
</dbReference>
<accession>A0A4V3CVA3</accession>
<dbReference type="GO" id="GO:0005576">
    <property type="term" value="C:extracellular region"/>
    <property type="evidence" value="ECO:0007669"/>
    <property type="project" value="UniProtKB-SubCell"/>
</dbReference>
<feature type="chain" id="PRO_5020230741" evidence="4">
    <location>
        <begin position="26"/>
        <end position="565"/>
    </location>
</feature>
<dbReference type="SUPFAM" id="SSF48113">
    <property type="entry name" value="Heme-dependent peroxidases"/>
    <property type="match status" value="1"/>
</dbReference>
<comment type="subcellular location">
    <subcellularLocation>
        <location evidence="1">Secreted</location>
    </subcellularLocation>
</comment>
<dbReference type="PANTHER" id="PTHR11475:SF4">
    <property type="entry name" value="CHORION PEROXIDASE"/>
    <property type="match status" value="1"/>
</dbReference>
<evidence type="ECO:0000256" key="4">
    <source>
        <dbReference type="SAM" id="SignalP"/>
    </source>
</evidence>
<dbReference type="Proteomes" id="UP000294593">
    <property type="component" value="Unassembled WGS sequence"/>
</dbReference>
<keyword evidence="3" id="KW-0325">Glycoprotein</keyword>